<name>A0A7T8HFH9_CALRO</name>
<dbReference type="EMBL" id="CP045895">
    <property type="protein sequence ID" value="QQP48967.1"/>
    <property type="molecule type" value="Genomic_DNA"/>
</dbReference>
<proteinExistence type="predicted"/>
<protein>
    <submittedName>
        <fullName evidence="1">Uncharacterized protein</fullName>
    </submittedName>
</protein>
<evidence type="ECO:0000313" key="1">
    <source>
        <dbReference type="EMBL" id="QQP48967.1"/>
    </source>
</evidence>
<dbReference type="Proteomes" id="UP000595437">
    <property type="component" value="Chromosome 6"/>
</dbReference>
<keyword evidence="2" id="KW-1185">Reference proteome</keyword>
<gene>
    <name evidence="1" type="ORF">FKW44_009459</name>
</gene>
<dbReference type="AlphaFoldDB" id="A0A7T8HFH9"/>
<reference evidence="2" key="1">
    <citation type="submission" date="2021-01" db="EMBL/GenBank/DDBJ databases">
        <title>Caligus Genome Assembly.</title>
        <authorList>
            <person name="Gallardo-Escarate C."/>
        </authorList>
    </citation>
    <scope>NUCLEOTIDE SEQUENCE [LARGE SCALE GENOMIC DNA]</scope>
</reference>
<organism evidence="1 2">
    <name type="scientific">Caligus rogercresseyi</name>
    <name type="common">Sea louse</name>
    <dbReference type="NCBI Taxonomy" id="217165"/>
    <lineage>
        <taxon>Eukaryota</taxon>
        <taxon>Metazoa</taxon>
        <taxon>Ecdysozoa</taxon>
        <taxon>Arthropoda</taxon>
        <taxon>Crustacea</taxon>
        <taxon>Multicrustacea</taxon>
        <taxon>Hexanauplia</taxon>
        <taxon>Copepoda</taxon>
        <taxon>Siphonostomatoida</taxon>
        <taxon>Caligidae</taxon>
        <taxon>Caligus</taxon>
    </lineage>
</organism>
<accession>A0A7T8HFH9</accession>
<sequence length="76" mass="9101">MESPKVIYTMEKASREEEIEESQDIHEKYNKKDKGQDGFPMDYYKNSLLPWHLFLRKYTTRLICTAILKNTSLLEN</sequence>
<feature type="non-terminal residue" evidence="1">
    <location>
        <position position="76"/>
    </location>
</feature>
<evidence type="ECO:0000313" key="2">
    <source>
        <dbReference type="Proteomes" id="UP000595437"/>
    </source>
</evidence>